<dbReference type="InParanoid" id="I7LWH1"/>
<evidence type="ECO:0000256" key="1">
    <source>
        <dbReference type="SAM" id="MobiDB-lite"/>
    </source>
</evidence>
<dbReference type="Proteomes" id="UP000009168">
    <property type="component" value="Unassembled WGS sequence"/>
</dbReference>
<dbReference type="InterPro" id="IPR032675">
    <property type="entry name" value="LRR_dom_sf"/>
</dbReference>
<dbReference type="RefSeq" id="XP_001022035.2">
    <property type="nucleotide sequence ID" value="XM_001022035.2"/>
</dbReference>
<dbReference type="EMBL" id="GG662556">
    <property type="protein sequence ID" value="EAS01790.2"/>
    <property type="molecule type" value="Genomic_DNA"/>
</dbReference>
<evidence type="ECO:0000313" key="2">
    <source>
        <dbReference type="EMBL" id="EAS01790.2"/>
    </source>
</evidence>
<reference evidence="3" key="1">
    <citation type="journal article" date="2006" name="PLoS Biol.">
        <title>Macronuclear genome sequence of the ciliate Tetrahymena thermophila, a model eukaryote.</title>
        <authorList>
            <person name="Eisen J.A."/>
            <person name="Coyne R.S."/>
            <person name="Wu M."/>
            <person name="Wu D."/>
            <person name="Thiagarajan M."/>
            <person name="Wortman J.R."/>
            <person name="Badger J.H."/>
            <person name="Ren Q."/>
            <person name="Amedeo P."/>
            <person name="Jones K.M."/>
            <person name="Tallon L.J."/>
            <person name="Delcher A.L."/>
            <person name="Salzberg S.L."/>
            <person name="Silva J.C."/>
            <person name="Haas B.J."/>
            <person name="Majoros W.H."/>
            <person name="Farzad M."/>
            <person name="Carlton J.M."/>
            <person name="Smith R.K. Jr."/>
            <person name="Garg J."/>
            <person name="Pearlman R.E."/>
            <person name="Karrer K.M."/>
            <person name="Sun L."/>
            <person name="Manning G."/>
            <person name="Elde N.C."/>
            <person name="Turkewitz A.P."/>
            <person name="Asai D.J."/>
            <person name="Wilkes D.E."/>
            <person name="Wang Y."/>
            <person name="Cai H."/>
            <person name="Collins K."/>
            <person name="Stewart B.A."/>
            <person name="Lee S.R."/>
            <person name="Wilamowska K."/>
            <person name="Weinberg Z."/>
            <person name="Ruzzo W.L."/>
            <person name="Wloga D."/>
            <person name="Gaertig J."/>
            <person name="Frankel J."/>
            <person name="Tsao C.-C."/>
            <person name="Gorovsky M.A."/>
            <person name="Keeling P.J."/>
            <person name="Waller R.F."/>
            <person name="Patron N.J."/>
            <person name="Cherry J.M."/>
            <person name="Stover N.A."/>
            <person name="Krieger C.J."/>
            <person name="del Toro C."/>
            <person name="Ryder H.F."/>
            <person name="Williamson S.C."/>
            <person name="Barbeau R.A."/>
            <person name="Hamilton E.P."/>
            <person name="Orias E."/>
        </authorList>
    </citation>
    <scope>NUCLEOTIDE SEQUENCE [LARGE SCALE GENOMIC DNA]</scope>
    <source>
        <strain evidence="3">SB210</strain>
    </source>
</reference>
<dbReference type="Gene3D" id="3.80.10.10">
    <property type="entry name" value="Ribonuclease Inhibitor"/>
    <property type="match status" value="2"/>
</dbReference>
<feature type="region of interest" description="Disordered" evidence="1">
    <location>
        <begin position="1"/>
        <end position="57"/>
    </location>
</feature>
<name>I7LWH1_TETTS</name>
<dbReference type="GeneID" id="7842548"/>
<accession>I7LWH1</accession>
<dbReference type="KEGG" id="tet:TTHERM_00564360"/>
<organism evidence="2 3">
    <name type="scientific">Tetrahymena thermophila (strain SB210)</name>
    <dbReference type="NCBI Taxonomy" id="312017"/>
    <lineage>
        <taxon>Eukaryota</taxon>
        <taxon>Sar</taxon>
        <taxon>Alveolata</taxon>
        <taxon>Ciliophora</taxon>
        <taxon>Intramacronucleata</taxon>
        <taxon>Oligohymenophorea</taxon>
        <taxon>Hymenostomatida</taxon>
        <taxon>Tetrahymenina</taxon>
        <taxon>Tetrahymenidae</taxon>
        <taxon>Tetrahymena</taxon>
    </lineage>
</organism>
<protein>
    <recommendedName>
        <fullName evidence="4">Kinase domain protein</fullName>
    </recommendedName>
</protein>
<gene>
    <name evidence="2" type="ORF">TTHERM_00564360</name>
</gene>
<feature type="compositionally biased region" description="Low complexity" evidence="1">
    <location>
        <begin position="35"/>
        <end position="49"/>
    </location>
</feature>
<evidence type="ECO:0008006" key="4">
    <source>
        <dbReference type="Google" id="ProtNLM"/>
    </source>
</evidence>
<dbReference type="AlphaFoldDB" id="I7LWH1"/>
<proteinExistence type="predicted"/>
<keyword evidence="3" id="KW-1185">Reference proteome</keyword>
<sequence>MNMLQTTPRKSKNFSIKKITPPSVRQPKLTKQDSFKSSSSRNSKSPGSSTQTSQTIIKYDSIITQPPKIKHPDRRQTFTVIDQEKQSPRIQISKKGKSMTKLLPIFERQPIMRKTVVSKTFRGFINQIQGQYISDYELQKSQIRKLDFKLRGFNIGEKGFDVELQKMISLMENQNLIDLCIHGDKDHKLRDIGVAQLIFNFQNNGKRIVCLDLKLNWNEITDIGVKHIGNGLTYLINLRSLKLNLGHNKFGSKSASCLAQGIKSLIHLKHLEIDITNYGDDLKMMDEGVNTIIQSFGSLKHLRNLKFIVQGQQITTQVFDSLLNSLSQTKKLASIEIDMDFGRYEEYLGIQAQKLQQLLDLCPNLVNLKISRISLTQNTKLQRSQFFLKLFKQEFLNQVSIQFTNGYQFLNSDANFVDFKKQLQEKRKTCIQLIGFKHVLSKHLVDPQIIIDDLYDVDTNIKDE</sequence>
<evidence type="ECO:0000313" key="3">
    <source>
        <dbReference type="Proteomes" id="UP000009168"/>
    </source>
</evidence>
<dbReference type="SUPFAM" id="SSF52047">
    <property type="entry name" value="RNI-like"/>
    <property type="match status" value="1"/>
</dbReference>